<feature type="transmembrane region" description="Helical" evidence="3">
    <location>
        <begin position="215"/>
        <end position="238"/>
    </location>
</feature>
<feature type="compositionally biased region" description="Basic and acidic residues" evidence="2">
    <location>
        <begin position="68"/>
        <end position="80"/>
    </location>
</feature>
<dbReference type="GO" id="GO:0005886">
    <property type="term" value="C:plasma membrane"/>
    <property type="evidence" value="ECO:0007669"/>
    <property type="project" value="TreeGrafter"/>
</dbReference>
<dbReference type="EMBL" id="ADKM02000032">
    <property type="protein sequence ID" value="EGC04214.1"/>
    <property type="molecule type" value="Genomic_DNA"/>
</dbReference>
<feature type="transmembrane region" description="Helical" evidence="3">
    <location>
        <begin position="156"/>
        <end position="174"/>
    </location>
</feature>
<dbReference type="PANTHER" id="PTHR30487:SF0">
    <property type="entry name" value="PREPILIN LEADER PEPTIDASE_N-METHYLTRANSFERASE-RELATED"/>
    <property type="match status" value="1"/>
</dbReference>
<keyword evidence="3" id="KW-0812">Transmembrane</keyword>
<evidence type="ECO:0000256" key="3">
    <source>
        <dbReference type="SAM" id="Phobius"/>
    </source>
</evidence>
<dbReference type="InterPro" id="IPR000045">
    <property type="entry name" value="Prepilin_IV_endopep_pep"/>
</dbReference>
<keyword evidence="3" id="KW-0472">Membrane</keyword>
<dbReference type="Pfam" id="PF01478">
    <property type="entry name" value="Peptidase_A24"/>
    <property type="match status" value="1"/>
</dbReference>
<keyword evidence="3" id="KW-1133">Transmembrane helix</keyword>
<feature type="domain" description="Prepilin type IV endopeptidase peptidase" evidence="4">
    <location>
        <begin position="134"/>
        <end position="243"/>
    </location>
</feature>
<feature type="transmembrane region" description="Helical" evidence="3">
    <location>
        <begin position="258"/>
        <end position="276"/>
    </location>
</feature>
<dbReference type="PANTHER" id="PTHR30487">
    <property type="entry name" value="TYPE 4 PREPILIN-LIKE PROTEINS LEADER PEPTIDE-PROCESSING ENZYME"/>
    <property type="match status" value="1"/>
</dbReference>
<proteinExistence type="inferred from homology"/>
<dbReference type="InterPro" id="IPR036259">
    <property type="entry name" value="MFS_trans_sf"/>
</dbReference>
<evidence type="ECO:0000313" key="5">
    <source>
        <dbReference type="EMBL" id="EGC04214.1"/>
    </source>
</evidence>
<dbReference type="SUPFAM" id="SSF103473">
    <property type="entry name" value="MFS general substrate transporter"/>
    <property type="match status" value="1"/>
</dbReference>
<reference evidence="5 6" key="1">
    <citation type="submission" date="2011-02" db="EMBL/GenBank/DDBJ databases">
        <authorList>
            <person name="Nelson K.E."/>
            <person name="Sutton G."/>
            <person name="Torralba M."/>
            <person name="Durkin S."/>
            <person name="Harkins D."/>
            <person name="Montgomery R."/>
            <person name="Ziemer C."/>
            <person name="Klaassens E."/>
            <person name="Ocuiv P."/>
            <person name="Morrison M."/>
        </authorList>
    </citation>
    <scope>NUCLEOTIDE SEQUENCE [LARGE SCALE GENOMIC DNA]</scope>
    <source>
        <strain evidence="5 6">8</strain>
    </source>
</reference>
<dbReference type="GO" id="GO:0006465">
    <property type="term" value="P:signal peptide processing"/>
    <property type="evidence" value="ECO:0007669"/>
    <property type="project" value="TreeGrafter"/>
</dbReference>
<protein>
    <submittedName>
        <fullName evidence="5">Peptidase, A24 family</fullName>
    </submittedName>
</protein>
<gene>
    <name evidence="5" type="ORF">CUS_5517</name>
</gene>
<dbReference type="GO" id="GO:0004190">
    <property type="term" value="F:aspartic-type endopeptidase activity"/>
    <property type="evidence" value="ECO:0007669"/>
    <property type="project" value="InterPro"/>
</dbReference>
<comment type="similarity">
    <text evidence="1">Belongs to the peptidase A24 family.</text>
</comment>
<dbReference type="Proteomes" id="UP000004259">
    <property type="component" value="Unassembled WGS sequence"/>
</dbReference>
<dbReference type="Gene3D" id="1.20.120.1220">
    <property type="match status" value="1"/>
</dbReference>
<evidence type="ECO:0000313" key="6">
    <source>
        <dbReference type="Proteomes" id="UP000004259"/>
    </source>
</evidence>
<dbReference type="STRING" id="246199.CUS_5517"/>
<name>E9S901_RUMAL</name>
<evidence type="ECO:0000256" key="2">
    <source>
        <dbReference type="SAM" id="MobiDB-lite"/>
    </source>
</evidence>
<feature type="transmembrane region" description="Helical" evidence="3">
    <location>
        <begin position="127"/>
        <end position="144"/>
    </location>
</feature>
<feature type="transmembrane region" description="Helical" evidence="3">
    <location>
        <begin position="96"/>
        <end position="115"/>
    </location>
</feature>
<feature type="transmembrane region" description="Helical" evidence="3">
    <location>
        <begin position="6"/>
        <end position="22"/>
    </location>
</feature>
<dbReference type="AlphaFoldDB" id="E9S901"/>
<dbReference type="InterPro" id="IPR050882">
    <property type="entry name" value="Prepilin_peptidase/N-MTase"/>
</dbReference>
<feature type="region of interest" description="Disordered" evidence="2">
    <location>
        <begin position="44"/>
        <end position="80"/>
    </location>
</feature>
<dbReference type="eggNOG" id="COG1989">
    <property type="taxonomic scope" value="Bacteria"/>
</dbReference>
<feature type="transmembrane region" description="Helical" evidence="3">
    <location>
        <begin position="186"/>
        <end position="203"/>
    </location>
</feature>
<accession>E9S901</accession>
<organism evidence="5 6">
    <name type="scientific">Ruminococcus albus 8</name>
    <dbReference type="NCBI Taxonomy" id="246199"/>
    <lineage>
        <taxon>Bacteria</taxon>
        <taxon>Bacillati</taxon>
        <taxon>Bacillota</taxon>
        <taxon>Clostridia</taxon>
        <taxon>Eubacteriales</taxon>
        <taxon>Oscillospiraceae</taxon>
        <taxon>Ruminococcus</taxon>
    </lineage>
</organism>
<comment type="caution">
    <text evidence="5">The sequence shown here is derived from an EMBL/GenBank/DDBJ whole genome shotgun (WGS) entry which is preliminary data.</text>
</comment>
<evidence type="ECO:0000259" key="4">
    <source>
        <dbReference type="Pfam" id="PF01478"/>
    </source>
</evidence>
<keyword evidence="6" id="KW-1185">Reference proteome</keyword>
<evidence type="ECO:0000256" key="1">
    <source>
        <dbReference type="ARBA" id="ARBA00005801"/>
    </source>
</evidence>
<feature type="compositionally biased region" description="Acidic residues" evidence="2">
    <location>
        <begin position="46"/>
        <end position="67"/>
    </location>
</feature>
<sequence length="277" mass="30585">MIYIVSAGSALLTTVCLYLYLLKTGYFVMNGDAHASLAEENIVLPDTEDPDEEEDNKEVPEENDAEEEPQKEKKDKTEDEKTVKEELTGFYTRSQIMLILPIFFIITLVSNYLMYTYTVESSHPRPLFFAKMAIMCGITGAAALTDFKRRKIPNALIACGAVSRGIIYVLEFIFDRDEILFTLKNDLIGFLLGFVMLFVVAIISKGGIGYGDVKLFGVLGVMAGSTGLYMTLLISLIINSVTALGLMAARKKTIKSTLPMAPFIYAAFVVVCILGLC</sequence>